<dbReference type="OrthoDB" id="3519933at2759"/>
<evidence type="ECO:0000256" key="7">
    <source>
        <dbReference type="ARBA" id="ARBA00022857"/>
    </source>
</evidence>
<dbReference type="InterPro" id="IPR036188">
    <property type="entry name" value="FAD/NAD-bd_sf"/>
</dbReference>
<dbReference type="GO" id="GO:0006879">
    <property type="term" value="P:intracellular iron ion homeostasis"/>
    <property type="evidence" value="ECO:0007669"/>
    <property type="project" value="TreeGrafter"/>
</dbReference>
<comment type="catalytic activity">
    <reaction evidence="9">
        <text>L-ornithine + NADPH + O2 = N(5)-hydroxy-L-ornithine + NADP(+) + H2O</text>
        <dbReference type="Rhea" id="RHEA:41508"/>
        <dbReference type="ChEBI" id="CHEBI:15377"/>
        <dbReference type="ChEBI" id="CHEBI:15379"/>
        <dbReference type="ChEBI" id="CHEBI:46911"/>
        <dbReference type="ChEBI" id="CHEBI:57783"/>
        <dbReference type="ChEBI" id="CHEBI:58349"/>
        <dbReference type="ChEBI" id="CHEBI:78275"/>
        <dbReference type="EC" id="1.14.13.196"/>
    </reaction>
</comment>
<evidence type="ECO:0000256" key="1">
    <source>
        <dbReference type="ARBA" id="ARBA00001974"/>
    </source>
</evidence>
<feature type="compositionally biased region" description="Low complexity" evidence="11">
    <location>
        <begin position="293"/>
        <end position="309"/>
    </location>
</feature>
<keyword evidence="6" id="KW-0274">FAD</keyword>
<evidence type="ECO:0000256" key="10">
    <source>
        <dbReference type="ARBA" id="ARBA00049248"/>
    </source>
</evidence>
<reference evidence="12 13" key="1">
    <citation type="submission" date="2017-11" db="EMBL/GenBank/DDBJ databases">
        <title>De novo assembly and phasing of dikaryotic genomes from two isolates of Puccinia coronata f. sp. avenae, the causal agent of oat crown rust.</title>
        <authorList>
            <person name="Miller M.E."/>
            <person name="Zhang Y."/>
            <person name="Omidvar V."/>
            <person name="Sperschneider J."/>
            <person name="Schwessinger B."/>
            <person name="Raley C."/>
            <person name="Palmer J.M."/>
            <person name="Garnica D."/>
            <person name="Upadhyaya N."/>
            <person name="Rathjen J."/>
            <person name="Taylor J.M."/>
            <person name="Park R.F."/>
            <person name="Dodds P.N."/>
            <person name="Hirsch C.D."/>
            <person name="Kianian S.F."/>
            <person name="Figueroa M."/>
        </authorList>
    </citation>
    <scope>NUCLEOTIDE SEQUENCE [LARGE SCALE GENOMIC DNA]</scope>
    <source>
        <strain evidence="12">12NC29</strain>
    </source>
</reference>
<dbReference type="PANTHER" id="PTHR42802:SF1">
    <property type="entry name" value="L-ORNITHINE N(5)-MONOOXYGENASE"/>
    <property type="match status" value="1"/>
</dbReference>
<dbReference type="GO" id="GO:0016491">
    <property type="term" value="F:oxidoreductase activity"/>
    <property type="evidence" value="ECO:0007669"/>
    <property type="project" value="UniProtKB-KW"/>
</dbReference>
<sequence>MSLNTCVSPAMPTRSTTEDFQNAPLQSFDLLGIGFGPANLSLSVRLAEENLINPSSMLQSPAEDSNNRDGSNKQISMKSCFIESNDSFRWHPGMMIEGSRMQISFLKDLVTLRNPCSPFSFLNYLHCQNRLVDFINRATFTPTRLEFADYLAWVARRVNSLSPPLVNPKIVNTDSSKHHSIDLCYGERVVAVEGIRGGTGDIDFLRVLSTKSSDGSVRQYLCRNLVISVGGTPRVPKPFQDIGYESSEKTCYVLHTSTFLQHIDQILSDIIRLSYVEQSQLERRHPIYNPALNNSSSNSTSSINTTPSSDGLTHDSSPYGLTTDGLTFTGLSHAGKMGKIKIAVIGGGQSAAETFLETYNRLKAMIPSTNGSEACAEIDLIIKKGHLRPSDDSPFSNELFNPQSTDFFYDHNTRELAPRLDSRSSICAPSKLKDFLLKEAAATNYAVVNPETLTALYETMYSQKVNEGMDGCQFKLWGRSNDVKTNIINYTEVISAEVNSSGDRSVDMVLENVLTRTTSRTRYHAVILGTGYSRDSWKDILFGKSAERPGSGINLGALWPNLCTDTLHGYHPSSDYTTDHSPTNSDILSGGLSDENNQESCQSETSLKKSINLKLSRNYRLLLPETFIEVEPSKSTPPENKKVRVCKFRPTVWLQGCNEGTHGISDSLLSVLSIRSGEIFDGINEEGWFGNFSGAKDEEKTS</sequence>
<comment type="catalytic activity">
    <reaction evidence="10">
        <text>L-ornithine + NADH + O2 = N(5)-hydroxy-L-ornithine + NAD(+) + H2O</text>
        <dbReference type="Rhea" id="RHEA:41512"/>
        <dbReference type="ChEBI" id="CHEBI:15377"/>
        <dbReference type="ChEBI" id="CHEBI:15379"/>
        <dbReference type="ChEBI" id="CHEBI:46911"/>
        <dbReference type="ChEBI" id="CHEBI:57540"/>
        <dbReference type="ChEBI" id="CHEBI:57945"/>
        <dbReference type="ChEBI" id="CHEBI:78275"/>
        <dbReference type="EC" id="1.14.13.196"/>
    </reaction>
</comment>
<dbReference type="InterPro" id="IPR025700">
    <property type="entry name" value="Lys/Orn_oxygenase"/>
</dbReference>
<dbReference type="Gene3D" id="3.50.50.60">
    <property type="entry name" value="FAD/NAD(P)-binding domain"/>
    <property type="match status" value="1"/>
</dbReference>
<evidence type="ECO:0000256" key="2">
    <source>
        <dbReference type="ARBA" id="ARBA00004924"/>
    </source>
</evidence>
<dbReference type="Proteomes" id="UP000235388">
    <property type="component" value="Unassembled WGS sequence"/>
</dbReference>
<evidence type="ECO:0000256" key="9">
    <source>
        <dbReference type="ARBA" id="ARBA00047598"/>
    </source>
</evidence>
<accession>A0A2N5SNL4</accession>
<evidence type="ECO:0000256" key="8">
    <source>
        <dbReference type="ARBA" id="ARBA00023002"/>
    </source>
</evidence>
<dbReference type="AlphaFoldDB" id="A0A2N5SNL4"/>
<name>A0A2N5SNL4_9BASI</name>
<feature type="region of interest" description="Disordered" evidence="11">
    <location>
        <begin position="288"/>
        <end position="316"/>
    </location>
</feature>
<dbReference type="SUPFAM" id="SSF51905">
    <property type="entry name" value="FAD/NAD(P)-binding domain"/>
    <property type="match status" value="1"/>
</dbReference>
<evidence type="ECO:0000256" key="3">
    <source>
        <dbReference type="ARBA" id="ARBA00007588"/>
    </source>
</evidence>
<keyword evidence="8" id="KW-0560">Oxidoreductase</keyword>
<gene>
    <name evidence="12" type="ORF">PCANC_18171</name>
</gene>
<organism evidence="12 13">
    <name type="scientific">Puccinia coronata f. sp. avenae</name>
    <dbReference type="NCBI Taxonomy" id="200324"/>
    <lineage>
        <taxon>Eukaryota</taxon>
        <taxon>Fungi</taxon>
        <taxon>Dikarya</taxon>
        <taxon>Basidiomycota</taxon>
        <taxon>Pucciniomycotina</taxon>
        <taxon>Pucciniomycetes</taxon>
        <taxon>Pucciniales</taxon>
        <taxon>Pucciniaceae</taxon>
        <taxon>Puccinia</taxon>
    </lineage>
</organism>
<keyword evidence="7" id="KW-0521">NADP</keyword>
<dbReference type="STRING" id="200324.A0A2N5SNL4"/>
<dbReference type="EMBL" id="PGCJ01000911">
    <property type="protein sequence ID" value="PLW14837.1"/>
    <property type="molecule type" value="Genomic_DNA"/>
</dbReference>
<feature type="region of interest" description="Disordered" evidence="11">
    <location>
        <begin position="574"/>
        <end position="603"/>
    </location>
</feature>
<keyword evidence="13" id="KW-1185">Reference proteome</keyword>
<evidence type="ECO:0000313" key="13">
    <source>
        <dbReference type="Proteomes" id="UP000235388"/>
    </source>
</evidence>
<evidence type="ECO:0000256" key="5">
    <source>
        <dbReference type="ARBA" id="ARBA00022630"/>
    </source>
</evidence>
<comment type="pathway">
    <text evidence="2">Siderophore biosynthesis.</text>
</comment>
<proteinExistence type="inferred from homology"/>
<protein>
    <recommendedName>
        <fullName evidence="4">L-ornithine N(5)-monooxygenase [NAD(P)H]</fullName>
        <ecNumber evidence="4">1.14.13.196</ecNumber>
    </recommendedName>
</protein>
<evidence type="ECO:0000313" key="12">
    <source>
        <dbReference type="EMBL" id="PLW14837.1"/>
    </source>
</evidence>
<comment type="cofactor">
    <cofactor evidence="1">
        <name>FAD</name>
        <dbReference type="ChEBI" id="CHEBI:57692"/>
    </cofactor>
</comment>
<feature type="compositionally biased region" description="Polar residues" evidence="11">
    <location>
        <begin position="594"/>
        <end position="603"/>
    </location>
</feature>
<evidence type="ECO:0000256" key="4">
    <source>
        <dbReference type="ARBA" id="ARBA00012881"/>
    </source>
</evidence>
<comment type="similarity">
    <text evidence="3">Belongs to the lysine N(6)-hydroxylase/L-ornithine N(5)-oxygenase family.</text>
</comment>
<feature type="compositionally biased region" description="Polar residues" evidence="11">
    <location>
        <begin position="574"/>
        <end position="587"/>
    </location>
</feature>
<dbReference type="EC" id="1.14.13.196" evidence="4"/>
<evidence type="ECO:0000256" key="11">
    <source>
        <dbReference type="SAM" id="MobiDB-lite"/>
    </source>
</evidence>
<comment type="caution">
    <text evidence="12">The sequence shown here is derived from an EMBL/GenBank/DDBJ whole genome shotgun (WGS) entry which is preliminary data.</text>
</comment>
<evidence type="ECO:0000256" key="6">
    <source>
        <dbReference type="ARBA" id="ARBA00022827"/>
    </source>
</evidence>
<keyword evidence="5" id="KW-0285">Flavoprotein</keyword>
<dbReference type="PANTHER" id="PTHR42802">
    <property type="entry name" value="MONOOXYGENASE"/>
    <property type="match status" value="1"/>
</dbReference>
<dbReference type="Pfam" id="PF13434">
    <property type="entry name" value="Lys_Orn_oxgnase"/>
    <property type="match status" value="3"/>
</dbReference>